<organism evidence="2 3">
    <name type="scientific">Coccomyxa viridis</name>
    <dbReference type="NCBI Taxonomy" id="1274662"/>
    <lineage>
        <taxon>Eukaryota</taxon>
        <taxon>Viridiplantae</taxon>
        <taxon>Chlorophyta</taxon>
        <taxon>core chlorophytes</taxon>
        <taxon>Trebouxiophyceae</taxon>
        <taxon>Trebouxiophyceae incertae sedis</taxon>
        <taxon>Coccomyxaceae</taxon>
        <taxon>Coccomyxa</taxon>
    </lineage>
</organism>
<dbReference type="InterPro" id="IPR003029">
    <property type="entry name" value="S1_domain"/>
</dbReference>
<dbReference type="CDD" id="cd05688">
    <property type="entry name" value="S1_RPS1_repeat_ec3"/>
    <property type="match status" value="1"/>
</dbReference>
<evidence type="ECO:0000313" key="3">
    <source>
        <dbReference type="Proteomes" id="UP001497392"/>
    </source>
</evidence>
<dbReference type="PANTHER" id="PTHR47559">
    <property type="entry name" value="OS03G0844900 PROTEIN"/>
    <property type="match status" value="1"/>
</dbReference>
<protein>
    <submittedName>
        <fullName evidence="2">G4438 protein</fullName>
    </submittedName>
</protein>
<dbReference type="SUPFAM" id="SSF50249">
    <property type="entry name" value="Nucleic acid-binding proteins"/>
    <property type="match status" value="2"/>
</dbReference>
<dbReference type="PANTHER" id="PTHR47559:SF1">
    <property type="entry name" value="OS03G0844900 PROTEIN"/>
    <property type="match status" value="1"/>
</dbReference>
<dbReference type="SMART" id="SM00316">
    <property type="entry name" value="S1"/>
    <property type="match status" value="2"/>
</dbReference>
<dbReference type="Pfam" id="PF00575">
    <property type="entry name" value="S1"/>
    <property type="match status" value="2"/>
</dbReference>
<dbReference type="EMBL" id="CAXHTA020000006">
    <property type="protein sequence ID" value="CAL5222121.1"/>
    <property type="molecule type" value="Genomic_DNA"/>
</dbReference>
<dbReference type="InterPro" id="IPR052757">
    <property type="entry name" value="Ribosomal_protein_S1"/>
</dbReference>
<name>A0ABP1FQC0_9CHLO</name>
<feature type="domain" description="S1 motif" evidence="1">
    <location>
        <begin position="91"/>
        <end position="160"/>
    </location>
</feature>
<evidence type="ECO:0000259" key="1">
    <source>
        <dbReference type="PROSITE" id="PS50126"/>
    </source>
</evidence>
<dbReference type="Gene3D" id="2.40.50.140">
    <property type="entry name" value="Nucleic acid-binding proteins"/>
    <property type="match status" value="2"/>
</dbReference>
<dbReference type="CDD" id="cd04465">
    <property type="entry name" value="S1_RPS1_repeat_ec2_hs2"/>
    <property type="match status" value="1"/>
</dbReference>
<comment type="caution">
    <text evidence="2">The sequence shown here is derived from an EMBL/GenBank/DDBJ whole genome shotgun (WGS) entry which is preliminary data.</text>
</comment>
<accession>A0ABP1FQC0</accession>
<keyword evidence="3" id="KW-1185">Reference proteome</keyword>
<dbReference type="PROSITE" id="PS50126">
    <property type="entry name" value="S1"/>
    <property type="match status" value="2"/>
</dbReference>
<sequence>MTSTAAWSTPKLCQRHVLQQAHVALRTLPHQFRRNALKQQEATKPGHARCKVWRCAATSDVGAVEAPAKAKAGKPQMPKGWQEVLEMLKEGQTWRGQIQSVNKGGVVVDVNGLRGFIPLSRLSPDRLQALDRQENQTGQPIAAKIIQVNIPDRQLILSEQATMVEELAASLQESDIVEGVVTRVMEYGAFVSLRSPDGGMHGAVGLIHISELAWSRVTNPETVVQPGSLVKCKVINVDREKGKIGLSLKQMEGDPLLENLDDLLPINDSTVPMVPANLPSAVEDICKALMEEENVEAVDIGRQVEEKRAVSQDLELWISKEAVQDGHNLVVRTGRLVQEIHVTTQMPGQDMKQAVQRVLRKLV</sequence>
<gene>
    <name evidence="2" type="primary">g4438</name>
    <name evidence="2" type="ORF">VP750_LOCUS3780</name>
</gene>
<proteinExistence type="predicted"/>
<dbReference type="Proteomes" id="UP001497392">
    <property type="component" value="Unassembled WGS sequence"/>
</dbReference>
<reference evidence="2 3" key="1">
    <citation type="submission" date="2024-06" db="EMBL/GenBank/DDBJ databases">
        <authorList>
            <person name="Kraege A."/>
            <person name="Thomma B."/>
        </authorList>
    </citation>
    <scope>NUCLEOTIDE SEQUENCE [LARGE SCALE GENOMIC DNA]</scope>
</reference>
<dbReference type="InterPro" id="IPR012340">
    <property type="entry name" value="NA-bd_OB-fold"/>
</dbReference>
<feature type="domain" description="S1 motif" evidence="1">
    <location>
        <begin position="174"/>
        <end position="249"/>
    </location>
</feature>
<evidence type="ECO:0000313" key="2">
    <source>
        <dbReference type="EMBL" id="CAL5222121.1"/>
    </source>
</evidence>